<organism evidence="4 5">
    <name type="scientific">Amycolatopsis cihanbeyliensis</name>
    <dbReference type="NCBI Taxonomy" id="1128664"/>
    <lineage>
        <taxon>Bacteria</taxon>
        <taxon>Bacillati</taxon>
        <taxon>Actinomycetota</taxon>
        <taxon>Actinomycetes</taxon>
        <taxon>Pseudonocardiales</taxon>
        <taxon>Pseudonocardiaceae</taxon>
        <taxon>Amycolatopsis</taxon>
    </lineage>
</organism>
<comment type="caution">
    <text evidence="4">The sequence shown here is derived from an EMBL/GenBank/DDBJ whole genome shotgun (WGS) entry which is preliminary data.</text>
</comment>
<feature type="domain" description="DUF6923" evidence="3">
    <location>
        <begin position="72"/>
        <end position="259"/>
    </location>
</feature>
<proteinExistence type="predicted"/>
<dbReference type="Proteomes" id="UP000320876">
    <property type="component" value="Unassembled WGS sequence"/>
</dbReference>
<dbReference type="RefSeq" id="WP_170220678.1">
    <property type="nucleotide sequence ID" value="NZ_VFML01000001.1"/>
</dbReference>
<dbReference type="InterPro" id="IPR054215">
    <property type="entry name" value="DUF6923"/>
</dbReference>
<evidence type="ECO:0000313" key="5">
    <source>
        <dbReference type="Proteomes" id="UP000320876"/>
    </source>
</evidence>
<evidence type="ECO:0000313" key="4">
    <source>
        <dbReference type="EMBL" id="TQJ00899.1"/>
    </source>
</evidence>
<keyword evidence="2" id="KW-1133">Transmembrane helix</keyword>
<dbReference type="AlphaFoldDB" id="A0A542DCV1"/>
<name>A0A542DCV1_AMYCI</name>
<feature type="compositionally biased region" description="Pro residues" evidence="1">
    <location>
        <begin position="327"/>
        <end position="351"/>
    </location>
</feature>
<dbReference type="Gene3D" id="2.130.10.10">
    <property type="entry name" value="YVTN repeat-like/Quinoprotein amine dehydrogenase"/>
    <property type="match status" value="1"/>
</dbReference>
<evidence type="ECO:0000256" key="1">
    <source>
        <dbReference type="SAM" id="MobiDB-lite"/>
    </source>
</evidence>
<dbReference type="Pfam" id="PF21959">
    <property type="entry name" value="DUF6923"/>
    <property type="match status" value="1"/>
</dbReference>
<keyword evidence="5" id="KW-1185">Reference proteome</keyword>
<keyword evidence="2" id="KW-0812">Transmembrane</keyword>
<reference evidence="4 5" key="1">
    <citation type="submission" date="2019-06" db="EMBL/GenBank/DDBJ databases">
        <title>Sequencing the genomes of 1000 actinobacteria strains.</title>
        <authorList>
            <person name="Klenk H.-P."/>
        </authorList>
    </citation>
    <scope>NUCLEOTIDE SEQUENCE [LARGE SCALE GENOMIC DNA]</scope>
    <source>
        <strain evidence="4 5">DSM 45679</strain>
    </source>
</reference>
<sequence length="404" mass="42250">MTSARLRDPHRGPALLASVMLVLLLGPPGIPARAAPGCSILRVHADAVRGPSTLSRVELPAGTATRIRRLGYEVNAVGYSHAQDRGYGIATGEHRGSRPGSWHGYGRVLSFDTAGTVRDHGPLRHSGRRPPWVSIRQATAGAISGTRWFVKWGSSLRVVDIDPSSPTFLHVLRGTELRPDSVAAAVHDFDMDPADGALYGVSTRPKGRAAVARIDPRSGAVRRLPGPSLPRASAYGAATLGPDGALYVTADTAGHRSRLYRVPRDGSAATELASGPPVVSSDATGCLAAPPPPPPTPPPTSSPPPAPPVPAPPTPVPPTPSTTTPVVPQPVVPPPTTPPPVRRAAPQPPVRTPASEPTPDRLPPRAQQAAEQRTDATERKRRWSLAVLVVIIAGGAAARHVGRR</sequence>
<dbReference type="InterPro" id="IPR015943">
    <property type="entry name" value="WD40/YVTN_repeat-like_dom_sf"/>
</dbReference>
<evidence type="ECO:0000259" key="3">
    <source>
        <dbReference type="Pfam" id="PF21959"/>
    </source>
</evidence>
<feature type="transmembrane region" description="Helical" evidence="2">
    <location>
        <begin position="383"/>
        <end position="402"/>
    </location>
</feature>
<accession>A0A542DCV1</accession>
<dbReference type="SUPFAM" id="SSF50956">
    <property type="entry name" value="Thermostable phytase (3-phytase)"/>
    <property type="match status" value="1"/>
</dbReference>
<protein>
    <recommendedName>
        <fullName evidence="3">DUF6923 domain-containing protein</fullName>
    </recommendedName>
</protein>
<feature type="compositionally biased region" description="Pro residues" evidence="1">
    <location>
        <begin position="289"/>
        <end position="320"/>
    </location>
</feature>
<evidence type="ECO:0000256" key="2">
    <source>
        <dbReference type="SAM" id="Phobius"/>
    </source>
</evidence>
<dbReference type="EMBL" id="VFML01000001">
    <property type="protein sequence ID" value="TQJ00899.1"/>
    <property type="molecule type" value="Genomic_DNA"/>
</dbReference>
<gene>
    <name evidence="4" type="ORF">FB471_0550</name>
</gene>
<dbReference type="PRINTS" id="PR01217">
    <property type="entry name" value="PRICHEXTENSN"/>
</dbReference>
<keyword evidence="2" id="KW-0472">Membrane</keyword>
<feature type="region of interest" description="Disordered" evidence="1">
    <location>
        <begin position="266"/>
        <end position="381"/>
    </location>
</feature>